<keyword evidence="4" id="KW-0378">Hydrolase</keyword>
<keyword evidence="5" id="KW-0067">ATP-binding</keyword>
<dbReference type="SUPFAM" id="SSF54211">
    <property type="entry name" value="Ribosomal protein S5 domain 2-like"/>
    <property type="match status" value="1"/>
</dbReference>
<dbReference type="AlphaFoldDB" id="A0A9Q0GS39"/>
<dbReference type="FunFam" id="3.40.50.300:FF:000050">
    <property type="entry name" value="DNA repair protein RadA"/>
    <property type="match status" value="1"/>
</dbReference>
<dbReference type="GO" id="GO:0005524">
    <property type="term" value="F:ATP binding"/>
    <property type="evidence" value="ECO:0007669"/>
    <property type="project" value="UniProtKB-KW"/>
</dbReference>
<dbReference type="SMART" id="SM00382">
    <property type="entry name" value="AAA"/>
    <property type="match status" value="1"/>
</dbReference>
<dbReference type="Pfam" id="PF13481">
    <property type="entry name" value="AAA_25"/>
    <property type="match status" value="1"/>
</dbReference>
<feature type="compositionally biased region" description="Polar residues" evidence="9">
    <location>
        <begin position="153"/>
        <end position="163"/>
    </location>
</feature>
<feature type="region of interest" description="Disordered" evidence="9">
    <location>
        <begin position="141"/>
        <end position="196"/>
    </location>
</feature>
<dbReference type="GO" id="GO:0000725">
    <property type="term" value="P:recombinational repair"/>
    <property type="evidence" value="ECO:0007669"/>
    <property type="project" value="TreeGrafter"/>
</dbReference>
<dbReference type="InterPro" id="IPR003593">
    <property type="entry name" value="AAA+_ATPase"/>
</dbReference>
<evidence type="ECO:0000256" key="8">
    <source>
        <dbReference type="ARBA" id="ARBA00023204"/>
    </source>
</evidence>
<evidence type="ECO:0000259" key="10">
    <source>
        <dbReference type="PROSITE" id="PS50162"/>
    </source>
</evidence>
<reference evidence="11" key="1">
    <citation type="journal article" date="2023" name="Plant J.">
        <title>The genome of the king protea, Protea cynaroides.</title>
        <authorList>
            <person name="Chang J."/>
            <person name="Duong T.A."/>
            <person name="Schoeman C."/>
            <person name="Ma X."/>
            <person name="Roodt D."/>
            <person name="Barker N."/>
            <person name="Li Z."/>
            <person name="Van de Peer Y."/>
            <person name="Mizrachi E."/>
        </authorList>
    </citation>
    <scope>NUCLEOTIDE SEQUENCE</scope>
    <source>
        <tissue evidence="11">Young leaves</tissue>
    </source>
</reference>
<evidence type="ECO:0000256" key="9">
    <source>
        <dbReference type="SAM" id="MobiDB-lite"/>
    </source>
</evidence>
<dbReference type="Pfam" id="PF13541">
    <property type="entry name" value="ChlI"/>
    <property type="match status" value="1"/>
</dbReference>
<name>A0A9Q0GS39_9MAGN</name>
<dbReference type="FunFam" id="3.30.230.10:FF:000053">
    <property type="entry name" value="DNA repair protein radA isogeny"/>
    <property type="match status" value="1"/>
</dbReference>
<dbReference type="InterPro" id="IPR004504">
    <property type="entry name" value="DNA_repair_RadA"/>
</dbReference>
<keyword evidence="6" id="KW-0346">Stress response</keyword>
<keyword evidence="1" id="KW-0479">Metal-binding</keyword>
<organism evidence="11 12">
    <name type="scientific">Protea cynaroides</name>
    <dbReference type="NCBI Taxonomy" id="273540"/>
    <lineage>
        <taxon>Eukaryota</taxon>
        <taxon>Viridiplantae</taxon>
        <taxon>Streptophyta</taxon>
        <taxon>Embryophyta</taxon>
        <taxon>Tracheophyta</taxon>
        <taxon>Spermatophyta</taxon>
        <taxon>Magnoliopsida</taxon>
        <taxon>Proteales</taxon>
        <taxon>Proteaceae</taxon>
        <taxon>Protea</taxon>
    </lineage>
</organism>
<evidence type="ECO:0000256" key="7">
    <source>
        <dbReference type="ARBA" id="ARBA00023125"/>
    </source>
</evidence>
<dbReference type="CDD" id="cd01121">
    <property type="entry name" value="RadA_SMS_N"/>
    <property type="match status" value="1"/>
</dbReference>
<proteinExistence type="predicted"/>
<evidence type="ECO:0000256" key="1">
    <source>
        <dbReference type="ARBA" id="ARBA00022723"/>
    </source>
</evidence>
<evidence type="ECO:0000313" key="12">
    <source>
        <dbReference type="Proteomes" id="UP001141806"/>
    </source>
</evidence>
<dbReference type="PANTHER" id="PTHR32472">
    <property type="entry name" value="DNA REPAIR PROTEIN RADA"/>
    <property type="match status" value="1"/>
</dbReference>
<keyword evidence="8" id="KW-0234">DNA repair</keyword>
<evidence type="ECO:0000256" key="2">
    <source>
        <dbReference type="ARBA" id="ARBA00022741"/>
    </source>
</evidence>
<evidence type="ECO:0000256" key="3">
    <source>
        <dbReference type="ARBA" id="ARBA00022763"/>
    </source>
</evidence>
<protein>
    <recommendedName>
        <fullName evidence="10">RecA family profile 1 domain-containing protein</fullName>
    </recommendedName>
</protein>
<evidence type="ECO:0000313" key="11">
    <source>
        <dbReference type="EMBL" id="KAJ4952768.1"/>
    </source>
</evidence>
<dbReference type="SUPFAM" id="SSF52540">
    <property type="entry name" value="P-loop containing nucleoside triphosphate hydrolases"/>
    <property type="match status" value="1"/>
</dbReference>
<evidence type="ECO:0000256" key="6">
    <source>
        <dbReference type="ARBA" id="ARBA00023016"/>
    </source>
</evidence>
<dbReference type="GO" id="GO:0140664">
    <property type="term" value="F:ATP-dependent DNA damage sensor activity"/>
    <property type="evidence" value="ECO:0007669"/>
    <property type="project" value="InterPro"/>
</dbReference>
<dbReference type="PANTHER" id="PTHR32472:SF10">
    <property type="entry name" value="DNA REPAIR PROTEIN RADA-LIKE PROTEIN"/>
    <property type="match status" value="1"/>
</dbReference>
<feature type="region of interest" description="Disordered" evidence="9">
    <location>
        <begin position="61"/>
        <end position="83"/>
    </location>
</feature>
<dbReference type="InterPro" id="IPR014721">
    <property type="entry name" value="Ribsml_uS5_D2-typ_fold_subgr"/>
</dbReference>
<accession>A0A9Q0GS39</accession>
<dbReference type="EMBL" id="JAMYWD010000012">
    <property type="protein sequence ID" value="KAJ4952768.1"/>
    <property type="molecule type" value="Genomic_DNA"/>
</dbReference>
<dbReference type="OrthoDB" id="41505at2759"/>
<sequence>MQSCDMRGLRTFYSNRMFLSLTKTRSSSTSAVLWHHSTPTWRFPWNLRYVVQRTIHSSNLRHDKDSKHWSSRNSSAGGELDSSCRYENPGVSSIYDPVAEKVVTTRSIGYTSSREEESSSEDETPMTLSSFDSLVGDFLPETPVNQPKKVEDQSVSGDGTTKRWSAYHSRGEASVPKRSPSDFEKRHKETRRVSFGSSLSGGGVISNKKKGKSRIHWVCSNCGESFSQWWGTCQACNNVGTLVQFSQSETTEDKSRGFEVTENAVRSWLPQKMGDLHPQRLTDVKKGLSQSQWRIPLSGLFGAEVARVLGGGLVPGSLVLVGGDPGVGKSTLLLQIAAVLAEGGDFGGPACVVYVSGEESVEQIGSRADRMRIGTEELFLYSGTDVEDILQKILPLKPRALIVDSIQTVYLQGVTGNAGGLSQVKDCTSVLLRFAKRTDIPVLLIGHVTKTGDIAGPRVLEHIVDVVLYMEGEKHSSYRLLRSVKNRYGSTDELGVFEMSQSGLQAVSNPSEIFLNEHHSDSEVLAGLAVAVIIDGSRTFLIEVQALCLSSSPASRHVNGVQSSRADMVISVLMKQAGLKLQDNAIFLNVVGGVSLIETAGDLAIAVAICSSFLECPIPSGVSFIGEIGLGGELRTVPRMEKRVHAVAKLGYKRCVVPKSTEKLLAALELEGLMILGCSNLKEVINTVFKPQF</sequence>
<evidence type="ECO:0000256" key="4">
    <source>
        <dbReference type="ARBA" id="ARBA00022801"/>
    </source>
</evidence>
<feature type="domain" description="RecA family profile 1" evidence="10">
    <location>
        <begin position="294"/>
        <end position="448"/>
    </location>
</feature>
<dbReference type="Gene3D" id="3.40.50.300">
    <property type="entry name" value="P-loop containing nucleotide triphosphate hydrolases"/>
    <property type="match status" value="1"/>
</dbReference>
<dbReference type="PROSITE" id="PS50162">
    <property type="entry name" value="RECA_2"/>
    <property type="match status" value="1"/>
</dbReference>
<dbReference type="PRINTS" id="PR01874">
    <property type="entry name" value="DNAREPAIRADA"/>
</dbReference>
<keyword evidence="3" id="KW-0227">DNA damage</keyword>
<evidence type="ECO:0000256" key="5">
    <source>
        <dbReference type="ARBA" id="ARBA00022840"/>
    </source>
</evidence>
<dbReference type="GO" id="GO:0016787">
    <property type="term" value="F:hydrolase activity"/>
    <property type="evidence" value="ECO:0007669"/>
    <property type="project" value="UniProtKB-KW"/>
</dbReference>
<dbReference type="InterPro" id="IPR020588">
    <property type="entry name" value="RecA_ATP-bd"/>
</dbReference>
<keyword evidence="2" id="KW-0547">Nucleotide-binding</keyword>
<gene>
    <name evidence="11" type="ORF">NE237_029600</name>
</gene>
<dbReference type="GO" id="GO:0003684">
    <property type="term" value="F:damaged DNA binding"/>
    <property type="evidence" value="ECO:0007669"/>
    <property type="project" value="InterPro"/>
</dbReference>
<dbReference type="Gene3D" id="3.30.230.10">
    <property type="match status" value="1"/>
</dbReference>
<dbReference type="NCBIfam" id="TIGR00416">
    <property type="entry name" value="sms"/>
    <property type="match status" value="1"/>
</dbReference>
<keyword evidence="12" id="KW-1185">Reference proteome</keyword>
<dbReference type="Proteomes" id="UP001141806">
    <property type="component" value="Unassembled WGS sequence"/>
</dbReference>
<keyword evidence="7" id="KW-0238">DNA-binding</keyword>
<dbReference type="InterPro" id="IPR027417">
    <property type="entry name" value="P-loop_NTPase"/>
</dbReference>
<dbReference type="InterPro" id="IPR020568">
    <property type="entry name" value="Ribosomal_Su5_D2-typ_SF"/>
</dbReference>
<comment type="caution">
    <text evidence="11">The sequence shown here is derived from an EMBL/GenBank/DDBJ whole genome shotgun (WGS) entry which is preliminary data.</text>
</comment>
<dbReference type="GO" id="GO:0046872">
    <property type="term" value="F:metal ion binding"/>
    <property type="evidence" value="ECO:0007669"/>
    <property type="project" value="UniProtKB-KW"/>
</dbReference>